<sequence>MKGTSTPLVAAALAVALTSTAGAALAAPTSVPSQRSWAVTAGEQTELATGLLGPLRVAIGRGNTAYVSQNFGGQLTSVDRNGALATLVDRPGIEVGGVSTNHGEVYFTESAGGPGSPDPFVANVSVLEKGTVRILADLAALETANNYDGASSYGFQDLTPECAGLIAPELAPLALPHGGETYSHPYATAVSNSGRYVYVADAGANAVFTVDTRRNTVSATVLEPVVTVITEQLFASLADQGIVLPECVLGATFNSEPVPTDLELGTDGLLYLTSLPGVPEDPTLGSVRRLDPATGVVEVIASGLTSPTGLALDRRGNIFVAELFAGRISVIAAGTTEAVPLLEAVLPADVEIDGKYLYATTNALPSGPEPAPPAGVLLRTRLDYSRQ</sequence>
<dbReference type="NCBIfam" id="NF033206">
    <property type="entry name" value="ScyE_fam"/>
    <property type="match status" value="1"/>
</dbReference>
<dbReference type="InterPro" id="IPR011042">
    <property type="entry name" value="6-blade_b-propeller_TolB-like"/>
</dbReference>
<feature type="chain" id="PRO_5014798251" evidence="1">
    <location>
        <begin position="27"/>
        <end position="387"/>
    </location>
</feature>
<dbReference type="Gene3D" id="2.120.10.30">
    <property type="entry name" value="TolB, C-terminal domain"/>
    <property type="match status" value="1"/>
</dbReference>
<evidence type="ECO:0000256" key="1">
    <source>
        <dbReference type="SAM" id="SignalP"/>
    </source>
</evidence>
<dbReference type="SUPFAM" id="SSF101898">
    <property type="entry name" value="NHL repeat"/>
    <property type="match status" value="1"/>
</dbReference>
<name>A0A2L0UI57_9MICC</name>
<keyword evidence="1" id="KW-0732">Signal</keyword>
<evidence type="ECO:0000313" key="3">
    <source>
        <dbReference type="Proteomes" id="UP000239187"/>
    </source>
</evidence>
<dbReference type="InterPro" id="IPR015943">
    <property type="entry name" value="WD40/YVTN_repeat-like_dom_sf"/>
</dbReference>
<dbReference type="Gene3D" id="2.130.10.10">
    <property type="entry name" value="YVTN repeat-like/Quinoprotein amine dehydrogenase"/>
    <property type="match status" value="1"/>
</dbReference>
<organism evidence="2 3">
    <name type="scientific">Arthrobacter agilis</name>
    <dbReference type="NCBI Taxonomy" id="37921"/>
    <lineage>
        <taxon>Bacteria</taxon>
        <taxon>Bacillati</taxon>
        <taxon>Actinomycetota</taxon>
        <taxon>Actinomycetes</taxon>
        <taxon>Micrococcales</taxon>
        <taxon>Micrococcaceae</taxon>
        <taxon>Arthrobacter</taxon>
    </lineage>
</organism>
<dbReference type="AlphaFoldDB" id="A0A2L0UI57"/>
<reference evidence="2 3" key="1">
    <citation type="submission" date="2017-11" db="EMBL/GenBank/DDBJ databases">
        <title>Draft genome of Arthrobacter agilis strain UMCV2, a plant growth-promoting rhizobacterium and biocontrol capacity of phytopathogenic fungi.</title>
        <authorList>
            <person name="Martinez-Camara R."/>
            <person name="Santoyo G."/>
            <person name="Moreno-Hagelsieb G."/>
            <person name="Valencia-Cantero E."/>
        </authorList>
    </citation>
    <scope>NUCLEOTIDE SEQUENCE [LARGE SCALE GENOMIC DNA]</scope>
    <source>
        <strain evidence="2 3">UMCV2</strain>
    </source>
</reference>
<dbReference type="RefSeq" id="WP_208740065.1">
    <property type="nucleotide sequence ID" value="NZ_CP024915.1"/>
</dbReference>
<protein>
    <submittedName>
        <fullName evidence="2">ScyD/ScyE family protein</fullName>
    </submittedName>
</protein>
<accession>A0A2L0UI57</accession>
<gene>
    <name evidence="2" type="ORF">CVO76_15675</name>
</gene>
<dbReference type="Proteomes" id="UP000239187">
    <property type="component" value="Chromosome"/>
</dbReference>
<feature type="signal peptide" evidence="1">
    <location>
        <begin position="1"/>
        <end position="26"/>
    </location>
</feature>
<evidence type="ECO:0000313" key="2">
    <source>
        <dbReference type="EMBL" id="AUZ88920.1"/>
    </source>
</evidence>
<dbReference type="InterPro" id="IPR048031">
    <property type="entry name" value="ScyD/ScyE-like"/>
</dbReference>
<dbReference type="EMBL" id="CP024915">
    <property type="protein sequence ID" value="AUZ88920.1"/>
    <property type="molecule type" value="Genomic_DNA"/>
</dbReference>
<proteinExistence type="predicted"/>